<name>X0Z6T0_9ZZZZ</name>
<feature type="non-terminal residue" evidence="11">
    <location>
        <position position="1"/>
    </location>
</feature>
<feature type="non-terminal residue" evidence="11">
    <location>
        <position position="411"/>
    </location>
</feature>
<dbReference type="GO" id="GO:0004619">
    <property type="term" value="F:phosphoglycerate mutase activity"/>
    <property type="evidence" value="ECO:0007669"/>
    <property type="project" value="UniProtKB-EC"/>
</dbReference>
<evidence type="ECO:0000256" key="5">
    <source>
        <dbReference type="ARBA" id="ARBA00022723"/>
    </source>
</evidence>
<dbReference type="InterPro" id="IPR006124">
    <property type="entry name" value="Metalloenzyme"/>
</dbReference>
<comment type="cofactor">
    <cofactor evidence="1">
        <name>Mn(2+)</name>
        <dbReference type="ChEBI" id="CHEBI:29035"/>
    </cofactor>
</comment>
<dbReference type="GO" id="GO:0006007">
    <property type="term" value="P:glucose catabolic process"/>
    <property type="evidence" value="ECO:0007669"/>
    <property type="project" value="InterPro"/>
</dbReference>
<dbReference type="Gene3D" id="3.40.720.10">
    <property type="entry name" value="Alkaline Phosphatase, subunit A"/>
    <property type="match status" value="2"/>
</dbReference>
<comment type="similarity">
    <text evidence="3">Belongs to the BPG-independent phosphoglycerate mutase family.</text>
</comment>
<dbReference type="InterPro" id="IPR005995">
    <property type="entry name" value="Pgm_bpd_ind"/>
</dbReference>
<reference evidence="11" key="1">
    <citation type="journal article" date="2014" name="Front. Microbiol.">
        <title>High frequency of phylogenetically diverse reductive dehalogenase-homologous genes in deep subseafloor sedimentary metagenomes.</title>
        <authorList>
            <person name="Kawai M."/>
            <person name="Futagami T."/>
            <person name="Toyoda A."/>
            <person name="Takaki Y."/>
            <person name="Nishi S."/>
            <person name="Hori S."/>
            <person name="Arai W."/>
            <person name="Tsubouchi T."/>
            <person name="Morono Y."/>
            <person name="Uchiyama I."/>
            <person name="Ito T."/>
            <person name="Fujiyama A."/>
            <person name="Inagaki F."/>
            <person name="Takami H."/>
        </authorList>
    </citation>
    <scope>NUCLEOTIDE SEQUENCE</scope>
    <source>
        <strain evidence="11">Expedition CK06-06</strain>
    </source>
</reference>
<dbReference type="Pfam" id="PF01676">
    <property type="entry name" value="Metalloenzyme"/>
    <property type="match status" value="1"/>
</dbReference>
<evidence type="ECO:0000313" key="11">
    <source>
        <dbReference type="EMBL" id="GAG54132.1"/>
    </source>
</evidence>
<protein>
    <recommendedName>
        <fullName evidence="4">phosphoglycerate mutase (2,3-diphosphoglycerate-independent)</fullName>
        <ecNumber evidence="4">5.4.2.12</ecNumber>
    </recommendedName>
</protein>
<evidence type="ECO:0000259" key="9">
    <source>
        <dbReference type="Pfam" id="PF01676"/>
    </source>
</evidence>
<accession>X0Z6T0</accession>
<dbReference type="UniPathway" id="UPA00109">
    <property type="reaction ID" value="UER00186"/>
</dbReference>
<evidence type="ECO:0000256" key="7">
    <source>
        <dbReference type="ARBA" id="ARBA00023211"/>
    </source>
</evidence>
<dbReference type="EC" id="5.4.2.12" evidence="4"/>
<dbReference type="Pfam" id="PF06415">
    <property type="entry name" value="iPGM_N"/>
    <property type="match status" value="1"/>
</dbReference>
<comment type="caution">
    <text evidence="11">The sequence shown here is derived from an EMBL/GenBank/DDBJ whole genome shotgun (WGS) entry which is preliminary data.</text>
</comment>
<dbReference type="GO" id="GO:0030145">
    <property type="term" value="F:manganese ion binding"/>
    <property type="evidence" value="ECO:0007669"/>
    <property type="project" value="InterPro"/>
</dbReference>
<sequence>NMSTMIEYHPKLSVNVAFPPTGKLKNNLIEFLSLRKKRSIKIVESEKAIHLTFFFNGKQHVMYEMEDRIIIPSYDAENLADYPEMKAYEVANATISSMKEKKHDLIITNVSPCDVMGHIENKFIIKKAIHTVDNQLYRIIDSAISEGYITLVTADHGLAESWLYPDGSIDTGHTSSPVPFLLVTPDDIKVKLRKMASLVDIAPTILDIFGLEQPQEMEGESLLLDHSNLDFEKPKILLLILDGWGYNPNPYGNLFMEFGTPNMDSMQKKYSFTTLDASGLPLGMPDGTVGNSEIGHLHMGAGRRVVSDRVRIFESINNGSFFKNPAFLETINHVKKHDSSLHLIGIISFYSSHGSIKYLEALMDLAKQQKVQKVFIHGMLGRRGEKPEAGAMYVNKLEQRSDTLGNVKVAS</sequence>
<gene>
    <name evidence="11" type="ORF">S01H4_18971</name>
</gene>
<dbReference type="SUPFAM" id="SSF64158">
    <property type="entry name" value="2,3-Bisphosphoglycerate-independent phosphoglycerate mutase, substrate-binding domain"/>
    <property type="match status" value="1"/>
</dbReference>
<dbReference type="InterPro" id="IPR011258">
    <property type="entry name" value="BPG-indep_PGM_N"/>
</dbReference>
<dbReference type="InterPro" id="IPR036646">
    <property type="entry name" value="PGAM_B_sf"/>
</dbReference>
<feature type="domain" description="BPG-independent PGAM N-terminal" evidence="10">
    <location>
        <begin position="314"/>
        <end position="411"/>
    </location>
</feature>
<comment type="pathway">
    <text evidence="2">Carbohydrate degradation; glycolysis; pyruvate from D-glyceraldehyde 3-phosphate: step 3/5.</text>
</comment>
<dbReference type="GO" id="GO:0005737">
    <property type="term" value="C:cytoplasm"/>
    <property type="evidence" value="ECO:0007669"/>
    <property type="project" value="InterPro"/>
</dbReference>
<dbReference type="SUPFAM" id="SSF53649">
    <property type="entry name" value="Alkaline phosphatase-like"/>
    <property type="match status" value="2"/>
</dbReference>
<feature type="domain" description="Metalloenzyme" evidence="9">
    <location>
        <begin position="19"/>
        <end position="212"/>
    </location>
</feature>
<evidence type="ECO:0000256" key="2">
    <source>
        <dbReference type="ARBA" id="ARBA00004798"/>
    </source>
</evidence>
<dbReference type="PANTHER" id="PTHR31637">
    <property type="entry name" value="2,3-BISPHOSPHOGLYCERATE-INDEPENDENT PHOSPHOGLYCERATE MUTASE"/>
    <property type="match status" value="1"/>
</dbReference>
<evidence type="ECO:0000256" key="6">
    <source>
        <dbReference type="ARBA" id="ARBA00023152"/>
    </source>
</evidence>
<dbReference type="InterPro" id="IPR017850">
    <property type="entry name" value="Alkaline_phosphatase_core_sf"/>
</dbReference>
<evidence type="ECO:0000256" key="8">
    <source>
        <dbReference type="ARBA" id="ARBA00023235"/>
    </source>
</evidence>
<keyword evidence="5" id="KW-0479">Metal-binding</keyword>
<dbReference type="PANTHER" id="PTHR31637:SF0">
    <property type="entry name" value="2,3-BISPHOSPHOGLYCERATE-INDEPENDENT PHOSPHOGLYCERATE MUTASE"/>
    <property type="match status" value="1"/>
</dbReference>
<dbReference type="GO" id="GO:0006096">
    <property type="term" value="P:glycolytic process"/>
    <property type="evidence" value="ECO:0007669"/>
    <property type="project" value="UniProtKB-UniPathway"/>
</dbReference>
<proteinExistence type="inferred from homology"/>
<evidence type="ECO:0000256" key="3">
    <source>
        <dbReference type="ARBA" id="ARBA00008819"/>
    </source>
</evidence>
<dbReference type="AlphaFoldDB" id="X0Z6T0"/>
<evidence type="ECO:0000256" key="4">
    <source>
        <dbReference type="ARBA" id="ARBA00012026"/>
    </source>
</evidence>
<evidence type="ECO:0000259" key="10">
    <source>
        <dbReference type="Pfam" id="PF06415"/>
    </source>
</evidence>
<keyword evidence="6" id="KW-0324">Glycolysis</keyword>
<keyword evidence="8" id="KW-0413">Isomerase</keyword>
<keyword evidence="7" id="KW-0464">Manganese</keyword>
<evidence type="ECO:0000256" key="1">
    <source>
        <dbReference type="ARBA" id="ARBA00001936"/>
    </source>
</evidence>
<organism evidence="11">
    <name type="scientific">marine sediment metagenome</name>
    <dbReference type="NCBI Taxonomy" id="412755"/>
    <lineage>
        <taxon>unclassified sequences</taxon>
        <taxon>metagenomes</taxon>
        <taxon>ecological metagenomes</taxon>
    </lineage>
</organism>
<dbReference type="EMBL" id="BART01008434">
    <property type="protein sequence ID" value="GAG54132.1"/>
    <property type="molecule type" value="Genomic_DNA"/>
</dbReference>